<dbReference type="Gene3D" id="2.30.29.30">
    <property type="entry name" value="Pleckstrin-homology domain (PH domain)/Phosphotyrosine-binding domain (PTB)"/>
    <property type="match status" value="1"/>
</dbReference>
<keyword evidence="3" id="KW-1185">Reference proteome</keyword>
<evidence type="ECO:0000313" key="3">
    <source>
        <dbReference type="Proteomes" id="UP000719412"/>
    </source>
</evidence>
<dbReference type="AlphaFoldDB" id="A0A8J6HMQ7"/>
<reference evidence="2" key="1">
    <citation type="journal article" date="2020" name="J Insects Food Feed">
        <title>The yellow mealworm (Tenebrio molitor) genome: a resource for the emerging insects as food and feed industry.</title>
        <authorList>
            <person name="Eriksson T."/>
            <person name="Andere A."/>
            <person name="Kelstrup H."/>
            <person name="Emery V."/>
            <person name="Picard C."/>
        </authorList>
    </citation>
    <scope>NUCLEOTIDE SEQUENCE</scope>
    <source>
        <strain evidence="2">Stoneville</strain>
        <tissue evidence="2">Whole head</tissue>
    </source>
</reference>
<gene>
    <name evidence="2" type="ORF">GEV33_004720</name>
</gene>
<protein>
    <submittedName>
        <fullName evidence="2">Uncharacterized protein</fullName>
    </submittedName>
</protein>
<sequence length="277" mass="31441">MVRARHASLEMPDPEVVVKKKQDVLTKARNKLMNLGEVLKATKSIEADHHKKTMTQATIDYFFKHCPNKDKNHVYANANTCKKNSLQKQNSVGAYPIKIEITHDSDEEKEAIKRCRPATVCVDKVSEARETAALALERPRKKLSFREPEIVSCMKHHHHKRHDKESTGLKRSSSYCNGILHRTPSFDDADLESQAMRVVRTIGQAFEVCHKLSITAPENDNLDQDEQDTLTQDLLSDRLSDVTSDKPKRGKMAASTRFRVRRRPNCLVACQSGLANK</sequence>
<evidence type="ECO:0000256" key="1">
    <source>
        <dbReference type="SAM" id="MobiDB-lite"/>
    </source>
</evidence>
<dbReference type="InterPro" id="IPR011993">
    <property type="entry name" value="PH-like_dom_sf"/>
</dbReference>
<accession>A0A8J6HMQ7</accession>
<dbReference type="EMBL" id="JABDTM020018390">
    <property type="protein sequence ID" value="KAH0818071.1"/>
    <property type="molecule type" value="Genomic_DNA"/>
</dbReference>
<evidence type="ECO:0000313" key="2">
    <source>
        <dbReference type="EMBL" id="KAH0818071.1"/>
    </source>
</evidence>
<proteinExistence type="predicted"/>
<feature type="compositionally biased region" description="Basic and acidic residues" evidence="1">
    <location>
        <begin position="235"/>
        <end position="247"/>
    </location>
</feature>
<dbReference type="Proteomes" id="UP000719412">
    <property type="component" value="Unassembled WGS sequence"/>
</dbReference>
<feature type="region of interest" description="Disordered" evidence="1">
    <location>
        <begin position="235"/>
        <end position="255"/>
    </location>
</feature>
<reference evidence="2" key="2">
    <citation type="submission" date="2021-08" db="EMBL/GenBank/DDBJ databases">
        <authorList>
            <person name="Eriksson T."/>
        </authorList>
    </citation>
    <scope>NUCLEOTIDE SEQUENCE</scope>
    <source>
        <strain evidence="2">Stoneville</strain>
        <tissue evidence="2">Whole head</tissue>
    </source>
</reference>
<organism evidence="2 3">
    <name type="scientific">Tenebrio molitor</name>
    <name type="common">Yellow mealworm beetle</name>
    <dbReference type="NCBI Taxonomy" id="7067"/>
    <lineage>
        <taxon>Eukaryota</taxon>
        <taxon>Metazoa</taxon>
        <taxon>Ecdysozoa</taxon>
        <taxon>Arthropoda</taxon>
        <taxon>Hexapoda</taxon>
        <taxon>Insecta</taxon>
        <taxon>Pterygota</taxon>
        <taxon>Neoptera</taxon>
        <taxon>Endopterygota</taxon>
        <taxon>Coleoptera</taxon>
        <taxon>Polyphaga</taxon>
        <taxon>Cucujiformia</taxon>
        <taxon>Tenebrionidae</taxon>
        <taxon>Tenebrio</taxon>
    </lineage>
</organism>
<name>A0A8J6HMQ7_TENMO</name>
<comment type="caution">
    <text evidence="2">The sequence shown here is derived from an EMBL/GenBank/DDBJ whole genome shotgun (WGS) entry which is preliminary data.</text>
</comment>